<accession>A0A2A4ALV7</accession>
<dbReference type="Proteomes" id="UP000218690">
    <property type="component" value="Unassembled WGS sequence"/>
</dbReference>
<feature type="chain" id="PRO_5012562421" evidence="1">
    <location>
        <begin position="23"/>
        <end position="121"/>
    </location>
</feature>
<reference evidence="2 3" key="1">
    <citation type="submission" date="2017-09" db="EMBL/GenBank/DDBJ databases">
        <title>Draft Genome Sequence of Corynebacterium accolens AH4003.</title>
        <authorList>
            <person name="Chen Y."/>
            <person name="Oosthuysen W.F."/>
            <person name="Kelley S."/>
            <person name="Horswill A."/>
        </authorList>
    </citation>
    <scope>NUCLEOTIDE SEQUENCE [LARGE SCALE GENOMIC DNA]</scope>
    <source>
        <strain evidence="2 3">AH4003</strain>
    </source>
</reference>
<keyword evidence="1" id="KW-0732">Signal</keyword>
<sequence>MLKNLGFAAISACLALASAACAPSEEEQVAASQAESVGMPAPLILSTEELSGQTFDLKIDEVLVITESTGLFAEVSNPEVAEFSPARTDGATEYNASVRALKEGATAIQLSDGTAFNLKVS</sequence>
<proteinExistence type="predicted"/>
<comment type="caution">
    <text evidence="2">The sequence shown here is derived from an EMBL/GenBank/DDBJ whole genome shotgun (WGS) entry which is preliminary data.</text>
</comment>
<dbReference type="AlphaFoldDB" id="A0A2A4ALV7"/>
<feature type="signal peptide" evidence="1">
    <location>
        <begin position="1"/>
        <end position="22"/>
    </location>
</feature>
<dbReference type="EMBL" id="NWBP01000011">
    <property type="protein sequence ID" value="PCC83459.1"/>
    <property type="molecule type" value="Genomic_DNA"/>
</dbReference>
<dbReference type="PROSITE" id="PS51257">
    <property type="entry name" value="PROKAR_LIPOPROTEIN"/>
    <property type="match status" value="1"/>
</dbReference>
<evidence type="ECO:0000313" key="2">
    <source>
        <dbReference type="EMBL" id="PCC83459.1"/>
    </source>
</evidence>
<organism evidence="2 3">
    <name type="scientific">Corynebacterium accolens</name>
    <dbReference type="NCBI Taxonomy" id="38284"/>
    <lineage>
        <taxon>Bacteria</taxon>
        <taxon>Bacillati</taxon>
        <taxon>Actinomycetota</taxon>
        <taxon>Actinomycetes</taxon>
        <taxon>Mycobacteriales</taxon>
        <taxon>Corynebacteriaceae</taxon>
        <taxon>Corynebacterium</taxon>
    </lineage>
</organism>
<evidence type="ECO:0000256" key="1">
    <source>
        <dbReference type="SAM" id="SignalP"/>
    </source>
</evidence>
<protein>
    <submittedName>
        <fullName evidence="2">Uncharacterized protein</fullName>
    </submittedName>
</protein>
<evidence type="ECO:0000313" key="3">
    <source>
        <dbReference type="Proteomes" id="UP000218690"/>
    </source>
</evidence>
<name>A0A2A4ALV7_9CORY</name>
<gene>
    <name evidence="2" type="ORF">COM45_03675</name>
</gene>